<feature type="domain" description="Toprim" evidence="9">
    <location>
        <begin position="3"/>
        <end position="148"/>
    </location>
</feature>
<dbReference type="GO" id="GO:0005634">
    <property type="term" value="C:nucleus"/>
    <property type="evidence" value="ECO:0007669"/>
    <property type="project" value="TreeGrafter"/>
</dbReference>
<dbReference type="InterPro" id="IPR013825">
    <property type="entry name" value="Topo_IA_cen_sub2"/>
</dbReference>
<feature type="compositionally biased region" description="Pro residues" evidence="8">
    <location>
        <begin position="850"/>
        <end position="865"/>
    </location>
</feature>
<dbReference type="InterPro" id="IPR000380">
    <property type="entry name" value="Topo_IA"/>
</dbReference>
<accession>A0A3P3YKB0</accession>
<evidence type="ECO:0000256" key="1">
    <source>
        <dbReference type="ARBA" id="ARBA00000213"/>
    </source>
</evidence>
<dbReference type="EC" id="5.6.2.1" evidence="3 7"/>
<evidence type="ECO:0000256" key="4">
    <source>
        <dbReference type="ARBA" id="ARBA00023029"/>
    </source>
</evidence>
<comment type="function">
    <text evidence="7">Introduces a single-strand break via transesterification at a target site in duplex DNA. Releases the supercoiling and torsional tension of DNA introduced during the DNA replication and transcription by transiently cleaving and rejoining one strand of the DNA duplex. The scissile phosphodiester is attacked by the catalytic tyrosine of the enzyme, resulting in the formation of a DNA-(5'-phosphotyrosyl)-enzyme intermediate and the expulsion of a 3'-OH DNA strand.</text>
</comment>
<dbReference type="SMART" id="SM00493">
    <property type="entry name" value="TOPRIM"/>
    <property type="match status" value="1"/>
</dbReference>
<dbReference type="PROSITE" id="PS52039">
    <property type="entry name" value="TOPO_IA_2"/>
    <property type="match status" value="1"/>
</dbReference>
<feature type="region of interest" description="Disordered" evidence="8">
    <location>
        <begin position="825"/>
        <end position="910"/>
    </location>
</feature>
<feature type="compositionally biased region" description="Low complexity" evidence="8">
    <location>
        <begin position="884"/>
        <end position="894"/>
    </location>
</feature>
<dbReference type="Gene3D" id="1.10.460.10">
    <property type="entry name" value="Topoisomerase I, domain 2"/>
    <property type="match status" value="1"/>
</dbReference>
<evidence type="ECO:0000259" key="9">
    <source>
        <dbReference type="PROSITE" id="PS50880"/>
    </source>
</evidence>
<dbReference type="InterPro" id="IPR003602">
    <property type="entry name" value="Topo_IA_DNA-bd_dom"/>
</dbReference>
<dbReference type="Gene3D" id="3.40.50.140">
    <property type="match status" value="1"/>
</dbReference>
<keyword evidence="4 7" id="KW-0799">Topoisomerase</keyword>
<keyword evidence="6 7" id="KW-0413">Isomerase</keyword>
<dbReference type="InterPro" id="IPR013497">
    <property type="entry name" value="Topo_IA_cen"/>
</dbReference>
<evidence type="ECO:0000256" key="7">
    <source>
        <dbReference type="RuleBase" id="RU362092"/>
    </source>
</evidence>
<dbReference type="InterPro" id="IPR013824">
    <property type="entry name" value="Topo_IA_cen_sub1"/>
</dbReference>
<dbReference type="InterPro" id="IPR023405">
    <property type="entry name" value="Topo_IA_core_domain"/>
</dbReference>
<dbReference type="GO" id="GO:0006281">
    <property type="term" value="P:DNA repair"/>
    <property type="evidence" value="ECO:0007669"/>
    <property type="project" value="TreeGrafter"/>
</dbReference>
<evidence type="ECO:0000256" key="5">
    <source>
        <dbReference type="ARBA" id="ARBA00023125"/>
    </source>
</evidence>
<dbReference type="FunFam" id="1.10.290.10:FF:000001">
    <property type="entry name" value="DNA topoisomerase"/>
    <property type="match status" value="1"/>
</dbReference>
<dbReference type="GO" id="GO:0006310">
    <property type="term" value="P:DNA recombination"/>
    <property type="evidence" value="ECO:0007669"/>
    <property type="project" value="TreeGrafter"/>
</dbReference>
<evidence type="ECO:0000256" key="2">
    <source>
        <dbReference type="ARBA" id="ARBA00009446"/>
    </source>
</evidence>
<dbReference type="CDD" id="cd03362">
    <property type="entry name" value="TOPRIM_TopoIA_TopoIII"/>
    <property type="match status" value="1"/>
</dbReference>
<dbReference type="InterPro" id="IPR006171">
    <property type="entry name" value="TOPRIM_dom"/>
</dbReference>
<dbReference type="InterPro" id="IPR013826">
    <property type="entry name" value="Topo_IA_cen_sub3"/>
</dbReference>
<dbReference type="GO" id="GO:0003917">
    <property type="term" value="F:DNA topoisomerase type I (single strand cut, ATP-independent) activity"/>
    <property type="evidence" value="ECO:0007669"/>
    <property type="project" value="UniProtKB-EC"/>
</dbReference>
<name>A0A3P3YKB0_PLABS</name>
<dbReference type="GO" id="GO:0031422">
    <property type="term" value="C:RecQ family helicase-topoisomerase III complex"/>
    <property type="evidence" value="ECO:0007669"/>
    <property type="project" value="TreeGrafter"/>
</dbReference>
<sequence length="937" mass="102978">MVVVLNVAEKPSVAKEVARVLSRGTAQQRTGPSPYNPVFEFQFDLQGQRVLMVFTSVLGHVMRIDFVPPYDRGWSTCDPGDLFQAPIVKSLQPTMDKVNLNLEQQTRRADKLVLWLDCDREGENISFEVVQICRSTRPHLPVLRARFSSLIPAELGRACQQLGPLNQALSQAVDVRTELDLRIGAAFTRFQTLSFAHRFSGMPKVLSFGPCQFPTLGFVVARHLQIEAFVPQDYWTIAMTWAEPGTRKTAQFRWVRGPLYDHAATLAFYQICVDAAVATVRHVRRFPTTRAKPLPLSTVPLQQNAARRLRIGSNATMAAAEELYRRGLISYPRTETDSFLEGTDLMGMIRAQCASPVWGPFAQTLAGGRFAPPRQGGHNDMAHPPIHPTQYVPLDSIGDVTERRIYEYVVRHFLACCSWDAQGDTTQVDVELGEEQFECKGLQIRDLAYMHVYTYETWTGNVIPTMADGQRLVPTRLAINESRTAPPQHLSEAELIGLMDRNGIGTDATIAQHIETIEKREYAVKRPDSRFAPTDLGLALVTSYDSLGLHDLSTPRLRAMMEGDLTRIAQGQAAPRDVLDRNLAEMKRVFAMVTSQKNRIASALSQRLAPADAAGQGRLVAGAFSRCGRCNGAMMLREGGTFPRYVACGACNAAYRLPQYGTCSAVDDHLCPLCAFQPIRIENVERGTTYTLCPFCSSESDIGSCLQCREYRCRLAGGMSPPVHRCPTCGTPSMGLRRGGPTQRLFAQCGTCRATLDLPGPEWGAADITVVGGDGDGRLCPACQTHIVQVRMDGRAPAQFRHETVVGCLKCSRDLQHVLDAYAGSMGRPAGVRPGRVRPPVALNDHPRRPPAPPAQRPGGRPPPQQQQRRAAAPARHRAGAGAGAPQRDAGPGASQAYRLHYPGSDRDAAAGRQVDPRCLLCGQVGHPPRLCPNKDR</sequence>
<dbReference type="Pfam" id="PF01751">
    <property type="entry name" value="Toprim"/>
    <property type="match status" value="1"/>
</dbReference>
<dbReference type="InterPro" id="IPR003601">
    <property type="entry name" value="Topo_IA_2"/>
</dbReference>
<dbReference type="GO" id="GO:0003677">
    <property type="term" value="F:DNA binding"/>
    <property type="evidence" value="ECO:0007669"/>
    <property type="project" value="UniProtKB-KW"/>
</dbReference>
<proteinExistence type="inferred from homology"/>
<keyword evidence="5 7" id="KW-0238">DNA-binding</keyword>
<evidence type="ECO:0000313" key="12">
    <source>
        <dbReference type="Proteomes" id="UP000290189"/>
    </source>
</evidence>
<dbReference type="SMART" id="SM00436">
    <property type="entry name" value="TOP1Bc"/>
    <property type="match status" value="1"/>
</dbReference>
<protein>
    <recommendedName>
        <fullName evidence="3 7">DNA topoisomerase</fullName>
        <ecNumber evidence="3 7">5.6.2.1</ecNumber>
    </recommendedName>
</protein>
<evidence type="ECO:0000256" key="6">
    <source>
        <dbReference type="ARBA" id="ARBA00023235"/>
    </source>
</evidence>
<dbReference type="Gene3D" id="1.10.290.10">
    <property type="entry name" value="Topoisomerase I, domain 4"/>
    <property type="match status" value="1"/>
</dbReference>
<dbReference type="CDD" id="cd00186">
    <property type="entry name" value="TOP1Ac"/>
    <property type="match status" value="1"/>
</dbReference>
<feature type="domain" description="Topo IA-type catalytic" evidence="10">
    <location>
        <begin position="166"/>
        <end position="590"/>
    </location>
</feature>
<dbReference type="AlphaFoldDB" id="A0A3P3YKB0"/>
<dbReference type="EMBL" id="OVEO01000014">
    <property type="protein sequence ID" value="SPR00559.1"/>
    <property type="molecule type" value="Genomic_DNA"/>
</dbReference>
<dbReference type="GO" id="GO:0006265">
    <property type="term" value="P:DNA topological change"/>
    <property type="evidence" value="ECO:0007669"/>
    <property type="project" value="InterPro"/>
</dbReference>
<feature type="compositionally biased region" description="Low complexity" evidence="8">
    <location>
        <begin position="827"/>
        <end position="842"/>
    </location>
</feature>
<dbReference type="Gene3D" id="2.70.20.10">
    <property type="entry name" value="Topoisomerase I, domain 3"/>
    <property type="match status" value="1"/>
</dbReference>
<dbReference type="PANTHER" id="PTHR11390">
    <property type="entry name" value="PROKARYOTIC DNA TOPOISOMERASE"/>
    <property type="match status" value="1"/>
</dbReference>
<dbReference type="FunFam" id="3.40.50.140:FF:000003">
    <property type="entry name" value="DNA topoisomerase"/>
    <property type="match status" value="1"/>
</dbReference>
<dbReference type="Pfam" id="PF01131">
    <property type="entry name" value="Topoisom_bac"/>
    <property type="match status" value="1"/>
</dbReference>
<dbReference type="PROSITE" id="PS50880">
    <property type="entry name" value="TOPRIM"/>
    <property type="match status" value="1"/>
</dbReference>
<dbReference type="Proteomes" id="UP000290189">
    <property type="component" value="Unassembled WGS sequence"/>
</dbReference>
<geneLocation type="mitochondrion" evidence="11"/>
<evidence type="ECO:0000313" key="11">
    <source>
        <dbReference type="EMBL" id="SPR00559.1"/>
    </source>
</evidence>
<comment type="catalytic activity">
    <reaction evidence="1 7">
        <text>ATP-independent breakage of single-stranded DNA, followed by passage and rejoining.</text>
        <dbReference type="EC" id="5.6.2.1"/>
    </reaction>
</comment>
<dbReference type="PRINTS" id="PR00417">
    <property type="entry name" value="PRTPISMRASEI"/>
</dbReference>
<comment type="similarity">
    <text evidence="2 7">Belongs to the type IA topoisomerase family.</text>
</comment>
<dbReference type="PANTHER" id="PTHR11390:SF21">
    <property type="entry name" value="DNA TOPOISOMERASE 3-ALPHA"/>
    <property type="match status" value="1"/>
</dbReference>
<evidence type="ECO:0000256" key="8">
    <source>
        <dbReference type="SAM" id="MobiDB-lite"/>
    </source>
</evidence>
<evidence type="ECO:0000259" key="10">
    <source>
        <dbReference type="PROSITE" id="PS52039"/>
    </source>
</evidence>
<organism evidence="11 12">
    <name type="scientific">Plasmodiophora brassicae</name>
    <name type="common">Clubroot disease agent</name>
    <dbReference type="NCBI Taxonomy" id="37360"/>
    <lineage>
        <taxon>Eukaryota</taxon>
        <taxon>Sar</taxon>
        <taxon>Rhizaria</taxon>
        <taxon>Endomyxa</taxon>
        <taxon>Phytomyxea</taxon>
        <taxon>Plasmodiophorida</taxon>
        <taxon>Plasmodiophoridae</taxon>
        <taxon>Plasmodiophora</taxon>
    </lineage>
</organism>
<dbReference type="SUPFAM" id="SSF56712">
    <property type="entry name" value="Prokaryotic type I DNA topoisomerase"/>
    <property type="match status" value="1"/>
</dbReference>
<keyword evidence="11" id="KW-0496">Mitochondrion</keyword>
<gene>
    <name evidence="11" type="ORF">PLBR_LOCUS7774</name>
</gene>
<evidence type="ECO:0000256" key="3">
    <source>
        <dbReference type="ARBA" id="ARBA00012891"/>
    </source>
</evidence>
<reference evidence="11 12" key="1">
    <citation type="submission" date="2018-03" db="EMBL/GenBank/DDBJ databases">
        <authorList>
            <person name="Fogelqvist J."/>
        </authorList>
    </citation>
    <scope>NUCLEOTIDE SEQUENCE [LARGE SCALE GENOMIC DNA]</scope>
</reference>
<dbReference type="SMART" id="SM00437">
    <property type="entry name" value="TOP1Ac"/>
    <property type="match status" value="1"/>
</dbReference>
<dbReference type="InterPro" id="IPR034144">
    <property type="entry name" value="TOPRIM_TopoIII"/>
</dbReference>